<dbReference type="STRING" id="1173584.SAMN05444851_1558"/>
<evidence type="ECO:0000256" key="1">
    <source>
        <dbReference type="ARBA" id="ARBA00022729"/>
    </source>
</evidence>
<dbReference type="RefSeq" id="WP_091429629.1">
    <property type="nucleotide sequence ID" value="NZ_FOJB01000001.1"/>
</dbReference>
<proteinExistence type="predicted"/>
<dbReference type="PANTHER" id="PTHR35936">
    <property type="entry name" value="MEMBRANE-BOUND LYTIC MUREIN TRANSGLYCOSYLASE F"/>
    <property type="match status" value="1"/>
</dbReference>
<feature type="domain" description="Solute-binding protein family 3/N-terminal" evidence="3">
    <location>
        <begin position="25"/>
        <end position="253"/>
    </location>
</feature>
<protein>
    <submittedName>
        <fullName evidence="4">Amino acid ABC transporter substrate-binding protein, PAAT family</fullName>
    </submittedName>
</protein>
<evidence type="ECO:0000313" key="4">
    <source>
        <dbReference type="EMBL" id="SEW12359.1"/>
    </source>
</evidence>
<feature type="chain" id="PRO_5011634967" evidence="2">
    <location>
        <begin position="24"/>
        <end position="257"/>
    </location>
</feature>
<evidence type="ECO:0000256" key="2">
    <source>
        <dbReference type="SAM" id="SignalP"/>
    </source>
</evidence>
<dbReference type="Pfam" id="PF00497">
    <property type="entry name" value="SBP_bac_3"/>
    <property type="match status" value="1"/>
</dbReference>
<organism evidence="4 5">
    <name type="scientific">Aliiroseovarius sediminilitoris</name>
    <dbReference type="NCBI Taxonomy" id="1173584"/>
    <lineage>
        <taxon>Bacteria</taxon>
        <taxon>Pseudomonadati</taxon>
        <taxon>Pseudomonadota</taxon>
        <taxon>Alphaproteobacteria</taxon>
        <taxon>Rhodobacterales</taxon>
        <taxon>Paracoccaceae</taxon>
        <taxon>Aliiroseovarius</taxon>
    </lineage>
</organism>
<gene>
    <name evidence="4" type="ORF">SAMN05444851_1558</name>
</gene>
<reference evidence="4 5" key="1">
    <citation type="submission" date="2016-10" db="EMBL/GenBank/DDBJ databases">
        <authorList>
            <person name="de Groot N.N."/>
        </authorList>
    </citation>
    <scope>NUCLEOTIDE SEQUENCE [LARGE SCALE GENOMIC DNA]</scope>
    <source>
        <strain evidence="4 5">DSM 29439</strain>
    </source>
</reference>
<accession>A0A1I0PDK5</accession>
<dbReference type="AlphaFoldDB" id="A0A1I0PDK5"/>
<dbReference type="SMART" id="SM00062">
    <property type="entry name" value="PBPb"/>
    <property type="match status" value="1"/>
</dbReference>
<evidence type="ECO:0000313" key="5">
    <source>
        <dbReference type="Proteomes" id="UP000199650"/>
    </source>
</evidence>
<name>A0A1I0PDK5_9RHOB</name>
<sequence>MKLKTLLAAGLASTLLAAGAASAQEVKIGIAAEPYPPFASLDASGNWVGWEVEIIGAVCAAAELDCVITPVAWDGIIPSLTGQQIDAIMASMSITEERMKTIDFSDPYYNTPAVIVADKSMDIEPTPESLAGKIVGIQASTIHQTYANTYFGDAAEIRVYQTQDEANQDLVAGRIDATQADSIAMADFVNSDAGQCCEIKGAVANDEAILGKGVGAGVRKGDDALRESLNAGIAAILADGTHAEITSRYFTTSIYSE</sequence>
<dbReference type="InterPro" id="IPR001638">
    <property type="entry name" value="Solute-binding_3/MltF_N"/>
</dbReference>
<dbReference type="SUPFAM" id="SSF53850">
    <property type="entry name" value="Periplasmic binding protein-like II"/>
    <property type="match status" value="1"/>
</dbReference>
<feature type="signal peptide" evidence="2">
    <location>
        <begin position="1"/>
        <end position="23"/>
    </location>
</feature>
<evidence type="ECO:0000259" key="3">
    <source>
        <dbReference type="SMART" id="SM00062"/>
    </source>
</evidence>
<dbReference type="EMBL" id="FOJB01000001">
    <property type="protein sequence ID" value="SEW12359.1"/>
    <property type="molecule type" value="Genomic_DNA"/>
</dbReference>
<keyword evidence="1 2" id="KW-0732">Signal</keyword>
<dbReference type="PANTHER" id="PTHR35936:SF17">
    <property type="entry name" value="ARGININE-BINDING EXTRACELLULAR PROTEIN ARTP"/>
    <property type="match status" value="1"/>
</dbReference>
<dbReference type="OrthoDB" id="9807134at2"/>
<dbReference type="Gene3D" id="3.40.190.10">
    <property type="entry name" value="Periplasmic binding protein-like II"/>
    <property type="match status" value="2"/>
</dbReference>
<dbReference type="Proteomes" id="UP000199650">
    <property type="component" value="Unassembled WGS sequence"/>
</dbReference>
<keyword evidence="5" id="KW-1185">Reference proteome</keyword>